<evidence type="ECO:0000313" key="2">
    <source>
        <dbReference type="EMBL" id="CAD9401532.1"/>
    </source>
</evidence>
<evidence type="ECO:0000259" key="1">
    <source>
        <dbReference type="PROSITE" id="PS50222"/>
    </source>
</evidence>
<organism evidence="2">
    <name type="scientific">Octactis speculum</name>
    <dbReference type="NCBI Taxonomy" id="3111310"/>
    <lineage>
        <taxon>Eukaryota</taxon>
        <taxon>Sar</taxon>
        <taxon>Stramenopiles</taxon>
        <taxon>Ochrophyta</taxon>
        <taxon>Dictyochophyceae</taxon>
        <taxon>Dictyochales</taxon>
        <taxon>Dictyochaceae</taxon>
        <taxon>Octactis</taxon>
    </lineage>
</organism>
<reference evidence="2" key="1">
    <citation type="submission" date="2021-01" db="EMBL/GenBank/DDBJ databases">
        <authorList>
            <person name="Corre E."/>
            <person name="Pelletier E."/>
            <person name="Niang G."/>
            <person name="Scheremetjew M."/>
            <person name="Finn R."/>
            <person name="Kale V."/>
            <person name="Holt S."/>
            <person name="Cochrane G."/>
            <person name="Meng A."/>
            <person name="Brown T."/>
            <person name="Cohen L."/>
        </authorList>
    </citation>
    <scope>NUCLEOTIDE SEQUENCE</scope>
    <source>
        <strain evidence="2">CCMP1381</strain>
    </source>
</reference>
<dbReference type="GO" id="GO:0005509">
    <property type="term" value="F:calcium ion binding"/>
    <property type="evidence" value="ECO:0007669"/>
    <property type="project" value="InterPro"/>
</dbReference>
<dbReference type="InterPro" id="IPR011992">
    <property type="entry name" value="EF-hand-dom_pair"/>
</dbReference>
<gene>
    <name evidence="2" type="ORF">DSPE1174_LOCUS8747</name>
</gene>
<dbReference type="AlphaFoldDB" id="A0A7S2BN69"/>
<protein>
    <recommendedName>
        <fullName evidence="1">EF-hand domain-containing protein</fullName>
    </recommendedName>
</protein>
<dbReference type="SUPFAM" id="SSF47473">
    <property type="entry name" value="EF-hand"/>
    <property type="match status" value="1"/>
</dbReference>
<proteinExistence type="predicted"/>
<dbReference type="EMBL" id="HBGS01016677">
    <property type="protein sequence ID" value="CAD9401532.1"/>
    <property type="molecule type" value="Transcribed_RNA"/>
</dbReference>
<feature type="domain" description="EF-hand" evidence="1">
    <location>
        <begin position="7"/>
        <end position="42"/>
    </location>
</feature>
<dbReference type="PROSITE" id="PS50222">
    <property type="entry name" value="EF_HAND_2"/>
    <property type="match status" value="1"/>
</dbReference>
<accession>A0A7S2BN69</accession>
<dbReference type="InterPro" id="IPR002048">
    <property type="entry name" value="EF_hand_dom"/>
</dbReference>
<name>A0A7S2BN69_9STRA</name>
<sequence>MDHGEGDNLHSEMQLFQDLDCDGSSAISKDEFVEIIHKMDLLSGKAKNLRKVFEMAQLMIENPGLSSVKSASRLSRVSAERLSGINLHQKGADPLLQENKSLETLES</sequence>